<dbReference type="GO" id="GO:0016020">
    <property type="term" value="C:membrane"/>
    <property type="evidence" value="ECO:0007669"/>
    <property type="project" value="InterPro"/>
</dbReference>
<dbReference type="InterPro" id="IPR029045">
    <property type="entry name" value="ClpP/crotonase-like_dom_sf"/>
</dbReference>
<accession>A0AB37R543</accession>
<evidence type="ECO:0000313" key="1">
    <source>
        <dbReference type="EMBL" id="RMU19708.1"/>
    </source>
</evidence>
<dbReference type="RefSeq" id="WP_046835509.1">
    <property type="nucleotide sequence ID" value="NZ_CP020351.1"/>
</dbReference>
<dbReference type="AlphaFoldDB" id="A0AB37R543"/>
<sequence>MPSWNQVLDEIIVQNGHAGDGIDSVRRKYIGLLQNHTGRNVICYYSGFLQKPGYSLSSVNDDDKNGFMNAIYVLDRSKGLDLILHTPGGRIAAAESIVHYLRQMFGTDIRAIIPQMAMSAGTMIACACNEIVMGKQSNIGPFDPQFGGIPAYGVLEEFEMAVKQAATDPHSIPMWQAIISKYHPTFLGECQKAIEHAGDIVNMWLVTGMFKDDPDALNKANLIVTALNDHAGTKTHERHLHIEDAVGFGLKISPLEQDPTLQDLVLTVHHAYMHAFASTNAGKIIENHAGAAIIQIAS</sequence>
<dbReference type="Gene3D" id="3.90.226.10">
    <property type="entry name" value="2-enoyl-CoA Hydratase, Chain A, domain 1"/>
    <property type="match status" value="1"/>
</dbReference>
<dbReference type="Pfam" id="PF01972">
    <property type="entry name" value="SDH_protease"/>
    <property type="match status" value="1"/>
</dbReference>
<gene>
    <name evidence="1" type="ORF">ALP33_200058</name>
</gene>
<name>A0AB37R543_PSEAV</name>
<comment type="caution">
    <text evidence="1">The sequence shown here is derived from an EMBL/GenBank/DDBJ whole genome shotgun (WGS) entry which is preliminary data.</text>
</comment>
<dbReference type="Proteomes" id="UP000271817">
    <property type="component" value="Unassembled WGS sequence"/>
</dbReference>
<evidence type="ECO:0008006" key="3">
    <source>
        <dbReference type="Google" id="ProtNLM"/>
    </source>
</evidence>
<dbReference type="PANTHER" id="PTHR35984:SF1">
    <property type="entry name" value="PERIPLASMIC SERINE PROTEASE"/>
    <property type="match status" value="1"/>
</dbReference>
<reference evidence="1 2" key="1">
    <citation type="submission" date="2018-08" db="EMBL/GenBank/DDBJ databases">
        <title>Recombination of ecologically and evolutionarily significant loci maintains genetic cohesion in the Pseudomonas syringae species complex.</title>
        <authorList>
            <person name="Dillon M."/>
            <person name="Thakur S."/>
            <person name="Almeida R.N.D."/>
            <person name="Weir B.S."/>
            <person name="Guttman D.S."/>
        </authorList>
    </citation>
    <scope>NUCLEOTIDE SEQUENCE [LARGE SCALE GENOMIC DNA]</scope>
    <source>
        <strain evidence="1 2">ICMP 3402</strain>
    </source>
</reference>
<protein>
    <recommendedName>
        <fullName evidence="3">Serine protease</fullName>
    </recommendedName>
</protein>
<evidence type="ECO:0000313" key="2">
    <source>
        <dbReference type="Proteomes" id="UP000271817"/>
    </source>
</evidence>
<proteinExistence type="predicted"/>
<dbReference type="InterPro" id="IPR002825">
    <property type="entry name" value="Pept_S49_ser-pept_pro"/>
</dbReference>
<dbReference type="PANTHER" id="PTHR35984">
    <property type="entry name" value="PERIPLASMIC SERINE PROTEASE"/>
    <property type="match status" value="1"/>
</dbReference>
<organism evidence="1 2">
    <name type="scientific">Pseudomonas amygdali pv. lachrymans</name>
    <name type="common">Pseudomonas syringae pv. lachrymans</name>
    <dbReference type="NCBI Taxonomy" id="53707"/>
    <lineage>
        <taxon>Bacteria</taxon>
        <taxon>Pseudomonadati</taxon>
        <taxon>Pseudomonadota</taxon>
        <taxon>Gammaproteobacteria</taxon>
        <taxon>Pseudomonadales</taxon>
        <taxon>Pseudomonadaceae</taxon>
        <taxon>Pseudomonas</taxon>
        <taxon>Pseudomonas amygdali</taxon>
    </lineage>
</organism>
<dbReference type="SUPFAM" id="SSF52096">
    <property type="entry name" value="ClpP/crotonase"/>
    <property type="match status" value="1"/>
</dbReference>
<dbReference type="EMBL" id="RBTW01000147">
    <property type="protein sequence ID" value="RMU19708.1"/>
    <property type="molecule type" value="Genomic_DNA"/>
</dbReference>